<sequence>MGLLVKKSLRIDNKLRTIYFVGCQTLTFSDDNEPRELIFQGPPRNVFVEGFPHPFYLGFDGRAVEFETEGKWNIMRFGSPFREIYINNHPYEAQFGGPHFTAVLADNKAHRIQLDGPPPRVIMSATPAYDLYKTYKSLLLQHPVHDKSTEQRPFESAIQAQDVDMRLKDNILQYPPTSVEPTPESMKDVDWRQIT</sequence>
<dbReference type="EMBL" id="KL868352">
    <property type="protein sequence ID" value="KFM83562.1"/>
    <property type="molecule type" value="Genomic_DNA"/>
</dbReference>
<feature type="non-terminal residue" evidence="2">
    <location>
        <position position="195"/>
    </location>
</feature>
<proteinExistence type="predicted"/>
<evidence type="ECO:0000313" key="2">
    <source>
        <dbReference type="EMBL" id="KFM83562.1"/>
    </source>
</evidence>
<dbReference type="Proteomes" id="UP000054359">
    <property type="component" value="Unassembled WGS sequence"/>
</dbReference>
<keyword evidence="3" id="KW-1185">Reference proteome</keyword>
<dbReference type="STRING" id="407821.A0A087V1S3"/>
<accession>A0A087V1S3</accession>
<organism evidence="2 3">
    <name type="scientific">Stegodyphus mimosarum</name>
    <name type="common">African social velvet spider</name>
    <dbReference type="NCBI Taxonomy" id="407821"/>
    <lineage>
        <taxon>Eukaryota</taxon>
        <taxon>Metazoa</taxon>
        <taxon>Ecdysozoa</taxon>
        <taxon>Arthropoda</taxon>
        <taxon>Chelicerata</taxon>
        <taxon>Arachnida</taxon>
        <taxon>Araneae</taxon>
        <taxon>Araneomorphae</taxon>
        <taxon>Entelegynae</taxon>
        <taxon>Eresoidea</taxon>
        <taxon>Eresidae</taxon>
        <taxon>Stegodyphus</taxon>
    </lineage>
</organism>
<feature type="compositionally biased region" description="Basic and acidic residues" evidence="1">
    <location>
        <begin position="185"/>
        <end position="195"/>
    </location>
</feature>
<dbReference type="AlphaFoldDB" id="A0A087V1S3"/>
<name>A0A087V1S3_STEMI</name>
<reference evidence="2 3" key="1">
    <citation type="submission" date="2013-11" db="EMBL/GenBank/DDBJ databases">
        <title>Genome sequencing of Stegodyphus mimosarum.</title>
        <authorList>
            <person name="Bechsgaard J."/>
        </authorList>
    </citation>
    <scope>NUCLEOTIDE SEQUENCE [LARGE SCALE GENOMIC DNA]</scope>
</reference>
<gene>
    <name evidence="2" type="ORF">X975_06138</name>
</gene>
<dbReference type="OrthoDB" id="6432996at2759"/>
<protein>
    <submittedName>
        <fullName evidence="2">Polyadenylation and cleavage factor-like protein 11</fullName>
    </submittedName>
</protein>
<feature type="region of interest" description="Disordered" evidence="1">
    <location>
        <begin position="173"/>
        <end position="195"/>
    </location>
</feature>
<evidence type="ECO:0000256" key="1">
    <source>
        <dbReference type="SAM" id="MobiDB-lite"/>
    </source>
</evidence>
<evidence type="ECO:0000313" key="3">
    <source>
        <dbReference type="Proteomes" id="UP000054359"/>
    </source>
</evidence>